<protein>
    <submittedName>
        <fullName evidence="1">Uncharacterized protein</fullName>
    </submittedName>
</protein>
<dbReference type="EMBL" id="REGN01012747">
    <property type="protein sequence ID" value="RMZ94889.1"/>
    <property type="molecule type" value="Genomic_DNA"/>
</dbReference>
<dbReference type="Proteomes" id="UP000276133">
    <property type="component" value="Unassembled WGS sequence"/>
</dbReference>
<organism evidence="1 2">
    <name type="scientific">Brachionus plicatilis</name>
    <name type="common">Marine rotifer</name>
    <name type="synonym">Brachionus muelleri</name>
    <dbReference type="NCBI Taxonomy" id="10195"/>
    <lineage>
        <taxon>Eukaryota</taxon>
        <taxon>Metazoa</taxon>
        <taxon>Spiralia</taxon>
        <taxon>Gnathifera</taxon>
        <taxon>Rotifera</taxon>
        <taxon>Eurotatoria</taxon>
        <taxon>Monogononta</taxon>
        <taxon>Pseudotrocha</taxon>
        <taxon>Ploima</taxon>
        <taxon>Brachionidae</taxon>
        <taxon>Brachionus</taxon>
    </lineage>
</organism>
<feature type="non-terminal residue" evidence="1">
    <location>
        <position position="82"/>
    </location>
</feature>
<keyword evidence="2" id="KW-1185">Reference proteome</keyword>
<sequence length="82" mass="9607">NEEIGPEKTKLCLIILSKYENLTIPLLSNLKSEWYFFTTDQTYLNQKKVKNFIKYLSEYQNDTFVCGHGSGFLTSRIDFLKS</sequence>
<evidence type="ECO:0000313" key="1">
    <source>
        <dbReference type="EMBL" id="RMZ94889.1"/>
    </source>
</evidence>
<reference evidence="1 2" key="1">
    <citation type="journal article" date="2018" name="Sci. Rep.">
        <title>Genomic signatures of local adaptation to the degree of environmental predictability in rotifers.</title>
        <authorList>
            <person name="Franch-Gras L."/>
            <person name="Hahn C."/>
            <person name="Garcia-Roger E.M."/>
            <person name="Carmona M.J."/>
            <person name="Serra M."/>
            <person name="Gomez A."/>
        </authorList>
    </citation>
    <scope>NUCLEOTIDE SEQUENCE [LARGE SCALE GENOMIC DNA]</scope>
    <source>
        <strain evidence="1">HYR1</strain>
    </source>
</reference>
<feature type="non-terminal residue" evidence="1">
    <location>
        <position position="1"/>
    </location>
</feature>
<comment type="caution">
    <text evidence="1">The sequence shown here is derived from an EMBL/GenBank/DDBJ whole genome shotgun (WGS) entry which is preliminary data.</text>
</comment>
<proteinExistence type="predicted"/>
<evidence type="ECO:0000313" key="2">
    <source>
        <dbReference type="Proteomes" id="UP000276133"/>
    </source>
</evidence>
<gene>
    <name evidence="1" type="ORF">BpHYR1_022612</name>
</gene>
<name>A0A3M7P7E4_BRAPC</name>
<accession>A0A3M7P7E4</accession>
<dbReference type="AlphaFoldDB" id="A0A3M7P7E4"/>